<dbReference type="OrthoDB" id="10479439at2759"/>
<gene>
    <name evidence="1" type="ORF">HYH02_009084</name>
</gene>
<dbReference type="AlphaFoldDB" id="A0A835WB44"/>
<evidence type="ECO:0000313" key="1">
    <source>
        <dbReference type="EMBL" id="KAG2444145.1"/>
    </source>
</evidence>
<evidence type="ECO:0000313" key="2">
    <source>
        <dbReference type="Proteomes" id="UP000613740"/>
    </source>
</evidence>
<keyword evidence="2" id="KW-1185">Reference proteome</keyword>
<accession>A0A835WB44</accession>
<organism evidence="1 2">
    <name type="scientific">Chlamydomonas schloesseri</name>
    <dbReference type="NCBI Taxonomy" id="2026947"/>
    <lineage>
        <taxon>Eukaryota</taxon>
        <taxon>Viridiplantae</taxon>
        <taxon>Chlorophyta</taxon>
        <taxon>core chlorophytes</taxon>
        <taxon>Chlorophyceae</taxon>
        <taxon>CS clade</taxon>
        <taxon>Chlamydomonadales</taxon>
        <taxon>Chlamydomonadaceae</taxon>
        <taxon>Chlamydomonas</taxon>
    </lineage>
</organism>
<dbReference type="EMBL" id="JAEHOD010000029">
    <property type="protein sequence ID" value="KAG2444145.1"/>
    <property type="molecule type" value="Genomic_DNA"/>
</dbReference>
<sequence length="163" mass="16498">MFGSRSSPTQQLAADVQAVQGVVQRAELLLRAGDADGARALLSQQGREVGKLSYGLGFGTEAYRLLPAQAGREVLSKLEAARAALAVAAAVALPGAAEEQQFLGGLPTGGREDAVTVNGAGVAAKSDGSVARDQEAVGVALARLREVGALLQTLADFLEAAGD</sequence>
<comment type="caution">
    <text evidence="1">The sequence shown here is derived from an EMBL/GenBank/DDBJ whole genome shotgun (WGS) entry which is preliminary data.</text>
</comment>
<dbReference type="Proteomes" id="UP000613740">
    <property type="component" value="Unassembled WGS sequence"/>
</dbReference>
<protein>
    <submittedName>
        <fullName evidence="1">Uncharacterized protein</fullName>
    </submittedName>
</protein>
<name>A0A835WB44_9CHLO</name>
<reference evidence="1" key="1">
    <citation type="journal article" date="2020" name="bioRxiv">
        <title>Comparative genomics of Chlamydomonas.</title>
        <authorList>
            <person name="Craig R.J."/>
            <person name="Hasan A.R."/>
            <person name="Ness R.W."/>
            <person name="Keightley P.D."/>
        </authorList>
    </citation>
    <scope>NUCLEOTIDE SEQUENCE</scope>
    <source>
        <strain evidence="1">CCAP 11/173</strain>
    </source>
</reference>
<proteinExistence type="predicted"/>